<dbReference type="Pfam" id="PF04402">
    <property type="entry name" value="SIMPL"/>
    <property type="match status" value="1"/>
</dbReference>
<gene>
    <name evidence="1" type="ORF">DVS28_a1354</name>
</gene>
<dbReference type="InterPro" id="IPR052022">
    <property type="entry name" value="26kDa_periplasmic_antigen"/>
</dbReference>
<proteinExistence type="predicted"/>
<name>A0A346XV06_9ACTN</name>
<dbReference type="AlphaFoldDB" id="A0A346XV06"/>
<keyword evidence="2" id="KW-1185">Reference proteome</keyword>
<sequence>MADILVRGRAEARLAPTAAHMTITVKVAGAPTQAEAVDRAAIRCRTVDAAVDGRRNSLVRGAVDYSVRTGQEWDYSGQKGRRLIGYFATRSTEVECEPNGEALTAFLREVGEIEQVQVNGPRWAIAPDAAGYDALREAAGADARRKAESYAAGLGSRVGSLLWIAEPGLRIGGDASGGPRPEMMAAASPRAMKRGGPGQDEDEPLLVRVNPEPITVSVTVEVGFALVEG</sequence>
<dbReference type="Gene3D" id="3.30.110.170">
    <property type="entry name" value="Protein of unknown function (DUF541), domain 1"/>
    <property type="match status" value="1"/>
</dbReference>
<dbReference type="PANTHER" id="PTHR34387">
    <property type="entry name" value="SLR1258 PROTEIN"/>
    <property type="match status" value="1"/>
</dbReference>
<evidence type="ECO:0000313" key="1">
    <source>
        <dbReference type="EMBL" id="AXV06053.1"/>
    </source>
</evidence>
<organism evidence="1 2">
    <name type="scientific">Euzebya pacifica</name>
    <dbReference type="NCBI Taxonomy" id="1608957"/>
    <lineage>
        <taxon>Bacteria</taxon>
        <taxon>Bacillati</taxon>
        <taxon>Actinomycetota</taxon>
        <taxon>Nitriliruptoria</taxon>
        <taxon>Euzebyales</taxon>
    </lineage>
</organism>
<dbReference type="EMBL" id="CP031165">
    <property type="protein sequence ID" value="AXV06053.1"/>
    <property type="molecule type" value="Genomic_DNA"/>
</dbReference>
<dbReference type="OrthoDB" id="3689574at2"/>
<dbReference type="KEGG" id="euz:DVS28_a1354"/>
<protein>
    <submittedName>
        <fullName evidence="1">Outer membrane protein</fullName>
    </submittedName>
</protein>
<reference evidence="1 2" key="1">
    <citation type="submission" date="2018-09" db="EMBL/GenBank/DDBJ databases">
        <title>Complete genome sequence of Euzebya sp. DY32-46 isolated from seawater of Pacific Ocean.</title>
        <authorList>
            <person name="Xu L."/>
            <person name="Wu Y.-H."/>
            <person name="Xu X.-W."/>
        </authorList>
    </citation>
    <scope>NUCLEOTIDE SEQUENCE [LARGE SCALE GENOMIC DNA]</scope>
    <source>
        <strain evidence="1 2">DY32-46</strain>
    </source>
</reference>
<accession>A0A346XV06</accession>
<dbReference type="InterPro" id="IPR007497">
    <property type="entry name" value="SIMPL/DUF541"/>
</dbReference>
<dbReference type="GO" id="GO:0006974">
    <property type="term" value="P:DNA damage response"/>
    <property type="evidence" value="ECO:0007669"/>
    <property type="project" value="TreeGrafter"/>
</dbReference>
<dbReference type="Proteomes" id="UP000264006">
    <property type="component" value="Chromosome"/>
</dbReference>
<dbReference type="PANTHER" id="PTHR34387:SF1">
    <property type="entry name" value="PERIPLASMIC IMMUNOGENIC PROTEIN"/>
    <property type="match status" value="1"/>
</dbReference>
<dbReference type="RefSeq" id="WP_114590765.1">
    <property type="nucleotide sequence ID" value="NZ_CP031165.1"/>
</dbReference>
<dbReference type="Gene3D" id="3.30.70.2970">
    <property type="entry name" value="Protein of unknown function (DUF541), domain 2"/>
    <property type="match status" value="1"/>
</dbReference>
<evidence type="ECO:0000313" key="2">
    <source>
        <dbReference type="Proteomes" id="UP000264006"/>
    </source>
</evidence>